<dbReference type="PANTHER" id="PTHR30168:SF0">
    <property type="entry name" value="INNER MEMBRANE PROTEIN"/>
    <property type="match status" value="1"/>
</dbReference>
<evidence type="ECO:0000313" key="8">
    <source>
        <dbReference type="Proteomes" id="UP000321181"/>
    </source>
</evidence>
<evidence type="ECO:0000313" key="7">
    <source>
        <dbReference type="EMBL" id="GEO35343.1"/>
    </source>
</evidence>
<evidence type="ECO:0000256" key="2">
    <source>
        <dbReference type="ARBA" id="ARBA00022692"/>
    </source>
</evidence>
<keyword evidence="3 6" id="KW-1133">Transmembrane helix</keyword>
<evidence type="ECO:0000256" key="3">
    <source>
        <dbReference type="ARBA" id="ARBA00022989"/>
    </source>
</evidence>
<evidence type="ECO:0000256" key="4">
    <source>
        <dbReference type="ARBA" id="ARBA00023136"/>
    </source>
</evidence>
<comment type="caution">
    <text evidence="7">The sequence shown here is derived from an EMBL/GenBank/DDBJ whole genome shotgun (WGS) entry which is preliminary data.</text>
</comment>
<feature type="region of interest" description="Disordered" evidence="5">
    <location>
        <begin position="1"/>
        <end position="24"/>
    </location>
</feature>
<dbReference type="EMBL" id="BJYY01000019">
    <property type="protein sequence ID" value="GEO35343.1"/>
    <property type="molecule type" value="Genomic_DNA"/>
</dbReference>
<keyword evidence="8" id="KW-1185">Reference proteome</keyword>
<evidence type="ECO:0000256" key="5">
    <source>
        <dbReference type="SAM" id="MobiDB-lite"/>
    </source>
</evidence>
<feature type="compositionally biased region" description="Gly residues" evidence="5">
    <location>
        <begin position="7"/>
        <end position="24"/>
    </location>
</feature>
<accession>A0A512DFS6</accession>
<evidence type="ECO:0000256" key="6">
    <source>
        <dbReference type="SAM" id="Phobius"/>
    </source>
</evidence>
<feature type="transmembrane region" description="Helical" evidence="6">
    <location>
        <begin position="25"/>
        <end position="46"/>
    </location>
</feature>
<comment type="subcellular location">
    <subcellularLocation>
        <location evidence="1">Membrane</location>
        <topology evidence="1">Single-pass membrane protein</topology>
    </subcellularLocation>
</comment>
<dbReference type="AlphaFoldDB" id="A0A512DFS6"/>
<reference evidence="7 8" key="1">
    <citation type="submission" date="2019-07" db="EMBL/GenBank/DDBJ databases">
        <title>Whole genome shotgun sequence of Cellulomonas aerilata NBRC 106308.</title>
        <authorList>
            <person name="Hosoyama A."/>
            <person name="Uohara A."/>
            <person name="Ohji S."/>
            <person name="Ichikawa N."/>
        </authorList>
    </citation>
    <scope>NUCLEOTIDE SEQUENCE [LARGE SCALE GENOMIC DNA]</scope>
    <source>
        <strain evidence="7 8">NBRC 106308</strain>
    </source>
</reference>
<dbReference type="Pfam" id="PF04228">
    <property type="entry name" value="Zn_peptidase"/>
    <property type="match status" value="1"/>
</dbReference>
<name>A0A512DFS6_9CELL</name>
<dbReference type="PANTHER" id="PTHR30168">
    <property type="entry name" value="PUTATIVE MEMBRANE PROTEIN YPFJ"/>
    <property type="match status" value="1"/>
</dbReference>
<dbReference type="Proteomes" id="UP000321181">
    <property type="component" value="Unassembled WGS sequence"/>
</dbReference>
<dbReference type="OrthoDB" id="9774900at2"/>
<dbReference type="InterPro" id="IPR007343">
    <property type="entry name" value="Uncharacterised_pept_Zn_put"/>
</dbReference>
<keyword evidence="4 6" id="KW-0472">Membrane</keyword>
<evidence type="ECO:0000256" key="1">
    <source>
        <dbReference type="ARBA" id="ARBA00004167"/>
    </source>
</evidence>
<sequence length="299" mass="30814">MTFSEGGSFGGGRVRTSRGGGGRRGGAVGGGIGAIVVLVGALFFGVDLSPVVNGVSGAGGPGGGSPVEQGTIGECTAEQANTTRECRLSATVDALDTYWGQTLPALGVQYAQPDVWSFEDAVDTGCGPATSATGPFYCPPDQSVYLDLGFYDELTTRFGASGGALAEMYVLAHEFGHHIEQLTGMMDAAERGGTGPESDSVRIELAADCMAGMVIGNLARTVDPDTGVTYIDPPTPEQVADALSAASAVGDDRIQEQATGTVNPEAWTHGSSEQRQRWFTIGYDGGTFQDCDALQAPRL</sequence>
<organism evidence="7 8">
    <name type="scientific">Cellulomonas aerilata</name>
    <dbReference type="NCBI Taxonomy" id="515326"/>
    <lineage>
        <taxon>Bacteria</taxon>
        <taxon>Bacillati</taxon>
        <taxon>Actinomycetota</taxon>
        <taxon>Actinomycetes</taxon>
        <taxon>Micrococcales</taxon>
        <taxon>Cellulomonadaceae</taxon>
        <taxon>Cellulomonas</taxon>
    </lineage>
</organism>
<dbReference type="RefSeq" id="WP_146906328.1">
    <property type="nucleotide sequence ID" value="NZ_BAAARM010000005.1"/>
</dbReference>
<protein>
    <submittedName>
        <fullName evidence="7">Membrane protein</fullName>
    </submittedName>
</protein>
<proteinExistence type="predicted"/>
<dbReference type="GO" id="GO:0016020">
    <property type="term" value="C:membrane"/>
    <property type="evidence" value="ECO:0007669"/>
    <property type="project" value="UniProtKB-SubCell"/>
</dbReference>
<keyword evidence="2 6" id="KW-0812">Transmembrane</keyword>
<gene>
    <name evidence="7" type="ORF">CAE01nite_30680</name>
</gene>